<evidence type="ECO:0000259" key="1">
    <source>
        <dbReference type="Pfam" id="PF02625"/>
    </source>
</evidence>
<dbReference type="PATRIC" id="fig|742738.3.peg.51"/>
<feature type="domain" description="XdhC- CoxI" evidence="1">
    <location>
        <begin position="161"/>
        <end position="226"/>
    </location>
</feature>
<gene>
    <name evidence="3" type="ORF">HMPREF9460_00049</name>
</gene>
<dbReference type="InterPro" id="IPR003777">
    <property type="entry name" value="XdhC_CoxI"/>
</dbReference>
<protein>
    <recommendedName>
        <fullName evidence="5">XdhC Rossmann domain-containing protein</fullName>
    </recommendedName>
</protein>
<evidence type="ECO:0008006" key="5">
    <source>
        <dbReference type="Google" id="ProtNLM"/>
    </source>
</evidence>
<dbReference type="eggNOG" id="COG1975">
    <property type="taxonomic scope" value="Bacteria"/>
</dbReference>
<dbReference type="Gene3D" id="3.40.50.720">
    <property type="entry name" value="NAD(P)-binding Rossmann-like Domain"/>
    <property type="match status" value="1"/>
</dbReference>
<accession>A0A096BDJ1</accession>
<dbReference type="InterPro" id="IPR052698">
    <property type="entry name" value="MoCofactor_Util/Proc"/>
</dbReference>
<dbReference type="PANTHER" id="PTHR30388:SF6">
    <property type="entry name" value="XANTHINE DEHYDROGENASE SUBUNIT A-RELATED"/>
    <property type="match status" value="1"/>
</dbReference>
<evidence type="ECO:0000259" key="2">
    <source>
        <dbReference type="Pfam" id="PF13478"/>
    </source>
</evidence>
<name>A0A096BDJ1_FLAPL</name>
<evidence type="ECO:0000313" key="3">
    <source>
        <dbReference type="EMBL" id="KGF57498.1"/>
    </source>
</evidence>
<reference evidence="3 4" key="1">
    <citation type="submission" date="2011-08" db="EMBL/GenBank/DDBJ databases">
        <title>The Genome Sequence of Clostridium orbiscindens 1_3_50AFAA.</title>
        <authorList>
            <consortium name="The Broad Institute Genome Sequencing Platform"/>
            <person name="Earl A."/>
            <person name="Ward D."/>
            <person name="Feldgarden M."/>
            <person name="Gevers D."/>
            <person name="Daigneault M."/>
            <person name="Strauss J."/>
            <person name="Allen-Vercoe E."/>
            <person name="Young S.K."/>
            <person name="Zeng Q."/>
            <person name="Gargeya S."/>
            <person name="Fitzgerald M."/>
            <person name="Haas B."/>
            <person name="Abouelleil A."/>
            <person name="Alvarado L."/>
            <person name="Arachchi H.M."/>
            <person name="Berlin A."/>
            <person name="Brown A."/>
            <person name="Chapman S.B."/>
            <person name="Chen Z."/>
            <person name="Dunbar C."/>
            <person name="Freedman E."/>
            <person name="Gearin G."/>
            <person name="Gellesch M."/>
            <person name="Goldberg J."/>
            <person name="Griggs A."/>
            <person name="Gujja S."/>
            <person name="Heiman D."/>
            <person name="Howarth C."/>
            <person name="Larson L."/>
            <person name="Lui A."/>
            <person name="MacDonald P.J.P."/>
            <person name="Montmayeur A."/>
            <person name="Murphy C."/>
            <person name="Neiman D."/>
            <person name="Pearson M."/>
            <person name="Priest M."/>
            <person name="Roberts A."/>
            <person name="Saif S."/>
            <person name="Shea T."/>
            <person name="Shenoy N."/>
            <person name="Sisk P."/>
            <person name="Stolte C."/>
            <person name="Sykes S."/>
            <person name="Wortman J."/>
            <person name="Nusbaum C."/>
            <person name="Birren B."/>
        </authorList>
    </citation>
    <scope>NUCLEOTIDE SEQUENCE [LARGE SCALE GENOMIC DNA]</scope>
    <source>
        <strain evidence="3 4">1_3_50AFAA</strain>
    </source>
</reference>
<dbReference type="AlphaFoldDB" id="A0A096BDJ1"/>
<organism evidence="3 4">
    <name type="scientific">Flavonifractor plautii 1_3_50AFAA</name>
    <dbReference type="NCBI Taxonomy" id="742738"/>
    <lineage>
        <taxon>Bacteria</taxon>
        <taxon>Bacillati</taxon>
        <taxon>Bacillota</taxon>
        <taxon>Clostridia</taxon>
        <taxon>Eubacteriales</taxon>
        <taxon>Oscillospiraceae</taxon>
        <taxon>Flavonifractor</taxon>
    </lineage>
</organism>
<dbReference type="RefSeq" id="WP_044938062.1">
    <property type="nucleotide sequence ID" value="NZ_KN174161.1"/>
</dbReference>
<dbReference type="Pfam" id="PF13478">
    <property type="entry name" value="XdhC_C"/>
    <property type="match status" value="1"/>
</dbReference>
<dbReference type="Proteomes" id="UP000029585">
    <property type="component" value="Unassembled WGS sequence"/>
</dbReference>
<dbReference type="PANTHER" id="PTHR30388">
    <property type="entry name" value="ALDEHYDE OXIDOREDUCTASE MOLYBDENUM COFACTOR ASSEMBLY PROTEIN"/>
    <property type="match status" value="1"/>
</dbReference>
<dbReference type="Pfam" id="PF02625">
    <property type="entry name" value="XdhC_CoxI"/>
    <property type="match status" value="1"/>
</dbReference>
<dbReference type="InterPro" id="IPR027051">
    <property type="entry name" value="XdhC_Rossmann_dom"/>
</dbReference>
<comment type="caution">
    <text evidence="3">The sequence shown here is derived from an EMBL/GenBank/DDBJ whole genome shotgun (WGS) entry which is preliminary data.</text>
</comment>
<feature type="domain" description="XdhC Rossmann" evidence="2">
    <location>
        <begin position="4"/>
        <end position="146"/>
    </location>
</feature>
<dbReference type="HOGENOM" id="CLU_041115_3_0_9"/>
<evidence type="ECO:0000313" key="4">
    <source>
        <dbReference type="Proteomes" id="UP000029585"/>
    </source>
</evidence>
<dbReference type="EMBL" id="ADLO01000003">
    <property type="protein sequence ID" value="KGF57498.1"/>
    <property type="molecule type" value="Genomic_DNA"/>
</dbReference>
<sequence>MERLILCGGGHVSLEVAHIARRLEFELVIIDDRPEFASRERFPMAGQVVCAPFPEALDALGSRESDYYVILTRGHAHDRDCLEHVLRGKYAYAGMIGSRTKVAAVKAALEAAGIAREILDGVHSPIGLPIGAQTPAEIAVSIAAELVQERARRGPAAAPPAAGEPGVLCTITAKRGSAPRGVGTWMLVRPDGSVLGTIGGGAVEHLAVQEAKALWAHGGGPVRRHYDLTPGAAELGMVCGGDIDVEFEVRK</sequence>
<keyword evidence="4" id="KW-1185">Reference proteome</keyword>
<proteinExistence type="predicted"/>